<evidence type="ECO:0000313" key="5">
    <source>
        <dbReference type="Proteomes" id="UP000634011"/>
    </source>
</evidence>
<dbReference type="EMBL" id="JACOFV010000007">
    <property type="protein sequence ID" value="MBC3862304.1"/>
    <property type="molecule type" value="Genomic_DNA"/>
</dbReference>
<dbReference type="Proteomes" id="UP000634011">
    <property type="component" value="Unassembled WGS sequence"/>
</dbReference>
<protein>
    <submittedName>
        <fullName evidence="4">SPOR domain-containing protein</fullName>
    </submittedName>
</protein>
<reference evidence="4" key="1">
    <citation type="submission" date="2020-08" db="EMBL/GenBank/DDBJ databases">
        <title>Novel species isolated from subtropical streams in China.</title>
        <authorList>
            <person name="Lu H."/>
        </authorList>
    </citation>
    <scope>NUCLEOTIDE SEQUENCE</scope>
    <source>
        <strain evidence="4">KACC 12607</strain>
    </source>
</reference>
<dbReference type="RefSeq" id="WP_186912225.1">
    <property type="nucleotide sequence ID" value="NZ_JACOFV010000007.1"/>
</dbReference>
<dbReference type="GO" id="GO:0032153">
    <property type="term" value="C:cell division site"/>
    <property type="evidence" value="ECO:0007669"/>
    <property type="project" value="TreeGrafter"/>
</dbReference>
<feature type="transmembrane region" description="Helical" evidence="2">
    <location>
        <begin position="63"/>
        <end position="81"/>
    </location>
</feature>
<dbReference type="InterPro" id="IPR036680">
    <property type="entry name" value="SPOR-like_sf"/>
</dbReference>
<evidence type="ECO:0000256" key="1">
    <source>
        <dbReference type="SAM" id="MobiDB-lite"/>
    </source>
</evidence>
<name>A0A923KPN7_9BURK</name>
<dbReference type="PANTHER" id="PTHR38687:SF1">
    <property type="entry name" value="CELL DIVISION PROTEIN DEDD"/>
    <property type="match status" value="1"/>
</dbReference>
<dbReference type="GO" id="GO:0032506">
    <property type="term" value="P:cytokinetic process"/>
    <property type="evidence" value="ECO:0007669"/>
    <property type="project" value="TreeGrafter"/>
</dbReference>
<keyword evidence="2" id="KW-1133">Transmembrane helix</keyword>
<comment type="caution">
    <text evidence="4">The sequence shown here is derived from an EMBL/GenBank/DDBJ whole genome shotgun (WGS) entry which is preliminary data.</text>
</comment>
<dbReference type="GO" id="GO:0030428">
    <property type="term" value="C:cell septum"/>
    <property type="evidence" value="ECO:0007669"/>
    <property type="project" value="TreeGrafter"/>
</dbReference>
<sequence>MGLLSRFKQKKETSDSHDSGEFRSRSEEDSIASRSRGKKSENTRKSKVDDPVLPEKKRARRRLIGAVALALAAIIGLPMLFDSEPKPLPDDIDIRIPSKDKMQLADATKPAEPAPPRKPNLVDVDPNEEIIDPISPATEKSSLKADQKTSVPEKKLSTQDVSVHKTDKADTVTLPKTEVKAVNKLTDSKNDAKPETKIEAKADAKLPSKLDVKADPKVEVKAEVKLENKADTTKSNKTAAGDDDAARAMAILEGKSPAKTAAKTTDVEHSSYVVQVAALATQEKVDELQSKLKAASIKSYTQKVATSSGDKIRIRVGPFESKEEADKMRAKLVKLGLNGSLVPN</sequence>
<gene>
    <name evidence="4" type="ORF">H8K32_09365</name>
</gene>
<dbReference type="AlphaFoldDB" id="A0A923KPN7"/>
<feature type="domain" description="SPOR" evidence="3">
    <location>
        <begin position="266"/>
        <end position="344"/>
    </location>
</feature>
<keyword evidence="5" id="KW-1185">Reference proteome</keyword>
<dbReference type="InterPro" id="IPR007730">
    <property type="entry name" value="SPOR-like_dom"/>
</dbReference>
<evidence type="ECO:0000313" key="4">
    <source>
        <dbReference type="EMBL" id="MBC3862304.1"/>
    </source>
</evidence>
<feature type="compositionally biased region" description="Basic and acidic residues" evidence="1">
    <location>
        <begin position="38"/>
        <end position="56"/>
    </location>
</feature>
<dbReference type="PANTHER" id="PTHR38687">
    <property type="entry name" value="CELL DIVISION PROTEIN DEDD-RELATED"/>
    <property type="match status" value="1"/>
</dbReference>
<dbReference type="SUPFAM" id="SSF110997">
    <property type="entry name" value="Sporulation related repeat"/>
    <property type="match status" value="1"/>
</dbReference>
<feature type="compositionally biased region" description="Basic and acidic residues" evidence="1">
    <location>
        <begin position="10"/>
        <end position="28"/>
    </location>
</feature>
<feature type="region of interest" description="Disordered" evidence="1">
    <location>
        <begin position="1"/>
        <end position="57"/>
    </location>
</feature>
<feature type="region of interest" description="Disordered" evidence="1">
    <location>
        <begin position="80"/>
        <end position="169"/>
    </location>
</feature>
<proteinExistence type="predicted"/>
<dbReference type="GO" id="GO:0042834">
    <property type="term" value="F:peptidoglycan binding"/>
    <property type="evidence" value="ECO:0007669"/>
    <property type="project" value="InterPro"/>
</dbReference>
<feature type="compositionally biased region" description="Basic and acidic residues" evidence="1">
    <location>
        <begin position="141"/>
        <end position="169"/>
    </location>
</feature>
<evidence type="ECO:0000259" key="3">
    <source>
        <dbReference type="PROSITE" id="PS51724"/>
    </source>
</evidence>
<dbReference type="Pfam" id="PF05036">
    <property type="entry name" value="SPOR"/>
    <property type="match status" value="1"/>
</dbReference>
<keyword evidence="2" id="KW-0472">Membrane</keyword>
<dbReference type="InterPro" id="IPR052521">
    <property type="entry name" value="Cell_div_SPOR-domain"/>
</dbReference>
<dbReference type="Gene3D" id="3.30.70.1070">
    <property type="entry name" value="Sporulation related repeat"/>
    <property type="match status" value="1"/>
</dbReference>
<keyword evidence="2" id="KW-0812">Transmembrane</keyword>
<dbReference type="PROSITE" id="PS51724">
    <property type="entry name" value="SPOR"/>
    <property type="match status" value="1"/>
</dbReference>
<organism evidence="4 5">
    <name type="scientific">Undibacterium jejuense</name>
    <dbReference type="NCBI Taxonomy" id="1344949"/>
    <lineage>
        <taxon>Bacteria</taxon>
        <taxon>Pseudomonadati</taxon>
        <taxon>Pseudomonadota</taxon>
        <taxon>Betaproteobacteria</taxon>
        <taxon>Burkholderiales</taxon>
        <taxon>Oxalobacteraceae</taxon>
        <taxon>Undibacterium</taxon>
    </lineage>
</organism>
<feature type="compositionally biased region" description="Basic and acidic residues" evidence="1">
    <location>
        <begin position="83"/>
        <end position="103"/>
    </location>
</feature>
<evidence type="ECO:0000256" key="2">
    <source>
        <dbReference type="SAM" id="Phobius"/>
    </source>
</evidence>
<accession>A0A923KPN7</accession>